<evidence type="ECO:0000259" key="6">
    <source>
        <dbReference type="Pfam" id="PF04932"/>
    </source>
</evidence>
<keyword evidence="3 5" id="KW-1133">Transmembrane helix</keyword>
<feature type="transmembrane region" description="Helical" evidence="5">
    <location>
        <begin position="176"/>
        <end position="195"/>
    </location>
</feature>
<dbReference type="InterPro" id="IPR051533">
    <property type="entry name" value="WaaL-like"/>
</dbReference>
<evidence type="ECO:0000256" key="3">
    <source>
        <dbReference type="ARBA" id="ARBA00022989"/>
    </source>
</evidence>
<dbReference type="Gene3D" id="1.25.40.10">
    <property type="entry name" value="Tetratricopeptide repeat domain"/>
    <property type="match status" value="1"/>
</dbReference>
<dbReference type="GO" id="GO:0016020">
    <property type="term" value="C:membrane"/>
    <property type="evidence" value="ECO:0007669"/>
    <property type="project" value="UniProtKB-SubCell"/>
</dbReference>
<accession>A0A6J6H5S1</accession>
<dbReference type="PANTHER" id="PTHR37422">
    <property type="entry name" value="TEICHURONIC ACID BIOSYNTHESIS PROTEIN TUAE"/>
    <property type="match status" value="1"/>
</dbReference>
<feature type="transmembrane region" description="Helical" evidence="5">
    <location>
        <begin position="338"/>
        <end position="362"/>
    </location>
</feature>
<feature type="transmembrane region" description="Helical" evidence="5">
    <location>
        <begin position="12"/>
        <end position="31"/>
    </location>
</feature>
<comment type="subcellular location">
    <subcellularLocation>
        <location evidence="1">Membrane</location>
        <topology evidence="1">Multi-pass membrane protein</topology>
    </subcellularLocation>
</comment>
<feature type="transmembrane region" description="Helical" evidence="5">
    <location>
        <begin position="76"/>
        <end position="97"/>
    </location>
</feature>
<dbReference type="Pfam" id="PF04932">
    <property type="entry name" value="Wzy_C"/>
    <property type="match status" value="1"/>
</dbReference>
<proteinExistence type="predicted"/>
<feature type="transmembrane region" description="Helical" evidence="5">
    <location>
        <begin position="109"/>
        <end position="127"/>
    </location>
</feature>
<feature type="transmembrane region" description="Helical" evidence="5">
    <location>
        <begin position="224"/>
        <end position="242"/>
    </location>
</feature>
<protein>
    <submittedName>
        <fullName evidence="7">Unannotated protein</fullName>
    </submittedName>
</protein>
<dbReference type="InterPro" id="IPR007016">
    <property type="entry name" value="O-antigen_ligase-rel_domated"/>
</dbReference>
<feature type="transmembrane region" description="Helical" evidence="5">
    <location>
        <begin position="374"/>
        <end position="393"/>
    </location>
</feature>
<gene>
    <name evidence="7" type="ORF">UFOPK1852_00563</name>
</gene>
<feature type="transmembrane region" description="Helical" evidence="5">
    <location>
        <begin position="399"/>
        <end position="419"/>
    </location>
</feature>
<feature type="transmembrane region" description="Helical" evidence="5">
    <location>
        <begin position="254"/>
        <end position="278"/>
    </location>
</feature>
<keyword evidence="2 5" id="KW-0812">Transmembrane</keyword>
<dbReference type="AlphaFoldDB" id="A0A6J6H5S1"/>
<evidence type="ECO:0000256" key="4">
    <source>
        <dbReference type="ARBA" id="ARBA00023136"/>
    </source>
</evidence>
<evidence type="ECO:0000256" key="2">
    <source>
        <dbReference type="ARBA" id="ARBA00022692"/>
    </source>
</evidence>
<dbReference type="InterPro" id="IPR011990">
    <property type="entry name" value="TPR-like_helical_dom_sf"/>
</dbReference>
<feature type="transmembrane region" description="Helical" evidence="5">
    <location>
        <begin position="439"/>
        <end position="462"/>
    </location>
</feature>
<feature type="domain" description="O-antigen ligase-related" evidence="6">
    <location>
        <begin position="209"/>
        <end position="348"/>
    </location>
</feature>
<dbReference type="PANTHER" id="PTHR37422:SF23">
    <property type="entry name" value="TEICHURONIC ACID BIOSYNTHESIS PROTEIN TUAE"/>
    <property type="match status" value="1"/>
</dbReference>
<evidence type="ECO:0000256" key="1">
    <source>
        <dbReference type="ARBA" id="ARBA00004141"/>
    </source>
</evidence>
<sequence length="613" mass="66818">MKIARAFSDLEAKKAQTLILLGGVFTTLAIWTNLEDPVNLPKMFVVVLFGSIVAGFSLPTLLGARRLTSGSQRVSLVFFALFILGLLSSTIATDVKYTAVFGEFHRNNGALTLFASVMLAVGASIAFRGSNSQKPLKFLSSLAFLLSFYGLLQFTGTDPINWNNQYNPIITTLGNPNFTSGIIGIASIATLYLLFQEKRIVFKGIYLAGLIFALFIVIKSDSVQGLFAFLGGSAILLLVKAWQKNKSIGYLSSWLALIGATPVILAVFNIGPLASALYQGTLKNRLDYWHAAWNMFQAHPIFGVGIDRYGEFYREYAVQNQVAQGIFTNNAHNVYLQFLATGGLVLFIPMLLLFSFITYLAFRGTFKGSPESRSLSGVYLALWLAFLILNLVTIDNIGVGIWLWIIGGIIVGRSVDAKLEVVVEKTGKGRQAVVKANDLNIAPTIAAAVMGIAAIVICAPLLKNSADLLILKSNTQTSDTNTYLAVITEKAKASKSNPQNLMVLADLALQSKNNDVALAISQDLARVDQRSFYGSYLQALIYEAANDRKSAIPFREKLLVIDKWNTDNMLQLVKSYIEFGEIEKAKAMSAKITSLYPQSTDAAKAAELINGLN</sequence>
<feature type="transmembrane region" description="Helical" evidence="5">
    <location>
        <begin position="43"/>
        <end position="64"/>
    </location>
</feature>
<name>A0A6J6H5S1_9ZZZZ</name>
<reference evidence="7" key="1">
    <citation type="submission" date="2020-05" db="EMBL/GenBank/DDBJ databases">
        <authorList>
            <person name="Chiriac C."/>
            <person name="Salcher M."/>
            <person name="Ghai R."/>
            <person name="Kavagutti S V."/>
        </authorList>
    </citation>
    <scope>NUCLEOTIDE SEQUENCE</scope>
</reference>
<keyword evidence="4 5" id="KW-0472">Membrane</keyword>
<dbReference type="EMBL" id="CAEZUS010000069">
    <property type="protein sequence ID" value="CAB4608901.1"/>
    <property type="molecule type" value="Genomic_DNA"/>
</dbReference>
<evidence type="ECO:0000313" key="7">
    <source>
        <dbReference type="EMBL" id="CAB4608901.1"/>
    </source>
</evidence>
<feature type="transmembrane region" description="Helical" evidence="5">
    <location>
        <begin position="200"/>
        <end position="218"/>
    </location>
</feature>
<organism evidence="7">
    <name type="scientific">freshwater metagenome</name>
    <dbReference type="NCBI Taxonomy" id="449393"/>
    <lineage>
        <taxon>unclassified sequences</taxon>
        <taxon>metagenomes</taxon>
        <taxon>ecological metagenomes</taxon>
    </lineage>
</organism>
<feature type="transmembrane region" description="Helical" evidence="5">
    <location>
        <begin position="139"/>
        <end position="156"/>
    </location>
</feature>
<dbReference type="SUPFAM" id="SSF48452">
    <property type="entry name" value="TPR-like"/>
    <property type="match status" value="1"/>
</dbReference>
<evidence type="ECO:0000256" key="5">
    <source>
        <dbReference type="SAM" id="Phobius"/>
    </source>
</evidence>